<dbReference type="Pfam" id="PF16554">
    <property type="entry name" value="OAM_dimer"/>
    <property type="match status" value="1"/>
</dbReference>
<dbReference type="GO" id="GO:0046872">
    <property type="term" value="F:metal ion binding"/>
    <property type="evidence" value="ECO:0007669"/>
    <property type="project" value="InterPro"/>
</dbReference>
<gene>
    <name evidence="2" type="ORF">NCTC13150_01471</name>
</gene>
<keyword evidence="3" id="KW-1185">Reference proteome</keyword>
<reference evidence="2 3" key="1">
    <citation type="submission" date="2019-02" db="EMBL/GenBank/DDBJ databases">
        <authorList>
            <consortium name="Pathogen Informatics"/>
        </authorList>
    </citation>
    <scope>NUCLEOTIDE SEQUENCE [LARGE SCALE GENOMIC DNA]</scope>
    <source>
        <strain evidence="2 3">3012STDY7089603</strain>
    </source>
</reference>
<dbReference type="Gene3D" id="3.30.30.60">
    <property type="entry name" value="D-lysine 5,6-aminomutase beta subunit KamE, N-terminal domain"/>
    <property type="match status" value="1"/>
</dbReference>
<dbReference type="GO" id="GO:0046983">
    <property type="term" value="F:protein dimerization activity"/>
    <property type="evidence" value="ECO:0007669"/>
    <property type="project" value="InterPro"/>
</dbReference>
<proteinExistence type="predicted"/>
<evidence type="ECO:0000259" key="1">
    <source>
        <dbReference type="PROSITE" id="PS51332"/>
    </source>
</evidence>
<dbReference type="InterPro" id="IPR036843">
    <property type="entry name" value="KamE_N_sf"/>
</dbReference>
<dbReference type="SUPFAM" id="SSF117778">
    <property type="entry name" value="D-lysine 5,6-aminomutase beta subunit KamE, N-terminal domain"/>
    <property type="match status" value="1"/>
</dbReference>
<name>A0A8H2M6M6_9FIRM</name>
<dbReference type="RefSeq" id="WP_034437496.1">
    <property type="nucleotide sequence ID" value="NZ_CAACYI010000001.1"/>
</dbReference>
<dbReference type="PROSITE" id="PS51332">
    <property type="entry name" value="B12_BINDING"/>
    <property type="match status" value="1"/>
</dbReference>
<dbReference type="SUPFAM" id="SSF52242">
    <property type="entry name" value="Cobalamin (vitamin B12)-binding domain"/>
    <property type="match status" value="1"/>
</dbReference>
<dbReference type="Proteomes" id="UP000377798">
    <property type="component" value="Unassembled WGS sequence"/>
</dbReference>
<dbReference type="Gene3D" id="3.40.50.280">
    <property type="entry name" value="Cobalamin-binding domain"/>
    <property type="match status" value="1"/>
</dbReference>
<dbReference type="EMBL" id="CAACYI010000001">
    <property type="protein sequence ID" value="VFB16898.1"/>
    <property type="molecule type" value="Genomic_DNA"/>
</dbReference>
<dbReference type="AlphaFoldDB" id="A0A8H2M6M6"/>
<sequence length="270" mass="29154">MTAGMKLNTNMNEEAQEVDLTAVKPYGDALNDGMVQMSFTLPVPPGLEATEAAKQIVLKQGFKDPSVVYSKGLGIPYTYFVVYAKMPVTIDYTKIYVPKVDTEVLSRGEVEEFIKENIGRDIVIVGACTGTDAHTVGIDAIMNMKGFAGHYGLERYEGIEAINMGSQVPNEELVAKAIEVNADAILVSQVVTQKDAHIPNLAELVELVEAEGIRDKVILACGGPRVGYELAKELGYDAGFGQGTFAEDVGTFVAEKVAEKIKAQKEKEGK</sequence>
<evidence type="ECO:0000313" key="2">
    <source>
        <dbReference type="EMBL" id="VFB16898.1"/>
    </source>
</evidence>
<comment type="caution">
    <text evidence="2">The sequence shown here is derived from an EMBL/GenBank/DDBJ whole genome shotgun (WGS) entry which is preliminary data.</text>
</comment>
<dbReference type="Pfam" id="PF02310">
    <property type="entry name" value="B12-binding"/>
    <property type="match status" value="1"/>
</dbReference>
<dbReference type="InterPro" id="IPR028991">
    <property type="entry name" value="KamE_N"/>
</dbReference>
<evidence type="ECO:0000313" key="3">
    <source>
        <dbReference type="Proteomes" id="UP000377798"/>
    </source>
</evidence>
<dbReference type="GO" id="GO:0031419">
    <property type="term" value="F:cobalamin binding"/>
    <property type="evidence" value="ECO:0007669"/>
    <property type="project" value="InterPro"/>
</dbReference>
<accession>A0A8H2M6M6</accession>
<dbReference type="InterPro" id="IPR036724">
    <property type="entry name" value="Cobalamin-bd_sf"/>
</dbReference>
<dbReference type="InterPro" id="IPR006158">
    <property type="entry name" value="Cobalamin-bd"/>
</dbReference>
<organism evidence="2 3">
    <name type="scientific">Urinicoccus massiliensis</name>
    <dbReference type="NCBI Taxonomy" id="1723382"/>
    <lineage>
        <taxon>Bacteria</taxon>
        <taxon>Bacillati</taxon>
        <taxon>Bacillota</taxon>
        <taxon>Tissierellia</taxon>
        <taxon>Tissierellales</taxon>
        <taxon>Peptoniphilaceae</taxon>
        <taxon>Urinicoccus</taxon>
    </lineage>
</organism>
<protein>
    <submittedName>
        <fullName evidence="2">Methylaspartate mutase subunit S</fullName>
    </submittedName>
</protein>
<feature type="domain" description="B12-binding" evidence="1">
    <location>
        <begin position="121"/>
        <end position="263"/>
    </location>
</feature>